<feature type="compositionally biased region" description="Polar residues" evidence="1">
    <location>
        <begin position="195"/>
        <end position="207"/>
    </location>
</feature>
<evidence type="ECO:0000313" key="3">
    <source>
        <dbReference type="EMBL" id="KAK4539622.1"/>
    </source>
</evidence>
<dbReference type="EMBL" id="JAVFHQ010000088">
    <property type="protein sequence ID" value="KAK4539622.1"/>
    <property type="molecule type" value="Genomic_DNA"/>
</dbReference>
<evidence type="ECO:0000256" key="1">
    <source>
        <dbReference type="SAM" id="MobiDB-lite"/>
    </source>
</evidence>
<gene>
    <name evidence="3" type="ORF">LTR36_010505</name>
</gene>
<protein>
    <recommendedName>
        <fullName evidence="2">Argonaute linker 1 domain-containing protein</fullName>
    </recommendedName>
</protein>
<feature type="region of interest" description="Disordered" evidence="1">
    <location>
        <begin position="125"/>
        <end position="144"/>
    </location>
</feature>
<feature type="compositionally biased region" description="Low complexity" evidence="1">
    <location>
        <begin position="208"/>
        <end position="220"/>
    </location>
</feature>
<feature type="domain" description="Argonaute linker 1" evidence="2">
    <location>
        <begin position="492"/>
        <end position="546"/>
    </location>
</feature>
<comment type="caution">
    <text evidence="3">The sequence shown here is derived from an EMBL/GenBank/DDBJ whole genome shotgun (WGS) entry which is preliminary data.</text>
</comment>
<name>A0AAV9J496_9PEZI</name>
<proteinExistence type="predicted"/>
<dbReference type="SMART" id="SM01163">
    <property type="entry name" value="DUF1785"/>
    <property type="match status" value="1"/>
</dbReference>
<evidence type="ECO:0000313" key="4">
    <source>
        <dbReference type="Proteomes" id="UP001324427"/>
    </source>
</evidence>
<dbReference type="Pfam" id="PF08699">
    <property type="entry name" value="ArgoL1"/>
    <property type="match status" value="1"/>
</dbReference>
<dbReference type="InterPro" id="IPR014811">
    <property type="entry name" value="ArgoL1"/>
</dbReference>
<organism evidence="3 4">
    <name type="scientific">Oleoguttula mirabilis</name>
    <dbReference type="NCBI Taxonomy" id="1507867"/>
    <lineage>
        <taxon>Eukaryota</taxon>
        <taxon>Fungi</taxon>
        <taxon>Dikarya</taxon>
        <taxon>Ascomycota</taxon>
        <taxon>Pezizomycotina</taxon>
        <taxon>Dothideomycetes</taxon>
        <taxon>Dothideomycetidae</taxon>
        <taxon>Mycosphaerellales</taxon>
        <taxon>Teratosphaeriaceae</taxon>
        <taxon>Oleoguttula</taxon>
    </lineage>
</organism>
<feature type="region of interest" description="Disordered" evidence="1">
    <location>
        <begin position="195"/>
        <end position="220"/>
    </location>
</feature>
<sequence>MPPKKKIPCPRCPLDSPYPPVHGKARDGLIRCQAVDCTHTQYSAHEFWPEITTTRQDMDKDEGDRYDVNFAEVATDAQLARDMYAALRGGEKAFRGVRFTKTLAERVVGAVGQNAATTAAAAAAAAPSTSTTTTSAGAQQGGQSAVGQSDVVGATQDLAALGLSAQANTFSPGPAVTGTAAMSATLPAVATGTTPQANITATPSGQTAANQPAPPAQLANVPAPVVPAAPLPLGPPPLNPAVAGLDLRQNQTTDQPAALQYVQTIAANLLADERRRELARNPTTQQLPLNDVQKKAALQRIMHKFALRSGFAPADARWTIETNHLVMGFPTMIYVYAVEMIRDLNPLGNPIYVKKQADKLLALEASLSLPLCNNLQTHRNSWVTDGDLIWSTVPLLPTVNVQTLPQPIILAGTVANPVALQYDNEMGARLDIRRVQIDFNITIDLSRPVGELFYDTTAGSYDDSVPGILTRGLNTFFTSYVRNNPAMFTAFGRQNKCFFNNQGYSLDSPPQQPTLRAMKGYYLSVRPGVQSLFLNINTATSPFYQNLLVSDLISRMTATGAAGQSRPQHEVARALKGVKVRIEYNTNVNFPTEASRTRFIDSVGLQVQAQPTQLPNVMLSAWYNRAGPYTGLPDYPNPAWAPLATELAINVGKDPFRFPGQEEWYPASCLRIVQWHPYRGLLTPAQTSMMITHALLPPDQHRGRILASAPQLDTPSSLGGLLHFGFAGAPAAGTGQAGLQALNMHAGTQFLRIPGRML</sequence>
<evidence type="ECO:0000259" key="2">
    <source>
        <dbReference type="SMART" id="SM01163"/>
    </source>
</evidence>
<dbReference type="Proteomes" id="UP001324427">
    <property type="component" value="Unassembled WGS sequence"/>
</dbReference>
<dbReference type="AlphaFoldDB" id="A0AAV9J496"/>
<keyword evidence="4" id="KW-1185">Reference proteome</keyword>
<reference evidence="3 4" key="1">
    <citation type="submission" date="2021-11" db="EMBL/GenBank/DDBJ databases">
        <title>Black yeast isolated from Biological Soil Crust.</title>
        <authorList>
            <person name="Kurbessoian T."/>
        </authorList>
    </citation>
    <scope>NUCLEOTIDE SEQUENCE [LARGE SCALE GENOMIC DNA]</scope>
    <source>
        <strain evidence="3 4">CCFEE 5522</strain>
    </source>
</reference>
<accession>A0AAV9J496</accession>